<dbReference type="AlphaFoldDB" id="A0A4V3YXK6"/>
<reference evidence="3 4" key="1">
    <citation type="submission" date="2019-04" db="EMBL/GenBank/DDBJ databases">
        <title>Lampropedia sp YIM MLB12 draf genome.</title>
        <authorList>
            <person name="Wang Y.-X."/>
        </authorList>
    </citation>
    <scope>NUCLEOTIDE SEQUENCE [LARGE SCALE GENOMIC DNA]</scope>
    <source>
        <strain evidence="3 4">YIM MLB12</strain>
    </source>
</reference>
<dbReference type="CDD" id="cd00009">
    <property type="entry name" value="AAA"/>
    <property type="match status" value="1"/>
</dbReference>
<dbReference type="InterPro" id="IPR000605">
    <property type="entry name" value="Helicase_SF3_ssDNA/RNA_vir"/>
</dbReference>
<organism evidence="3 4">
    <name type="scientific">Lampropedia aestuarii</name>
    <dbReference type="NCBI Taxonomy" id="2562762"/>
    <lineage>
        <taxon>Bacteria</taxon>
        <taxon>Pseudomonadati</taxon>
        <taxon>Pseudomonadota</taxon>
        <taxon>Betaproteobacteria</taxon>
        <taxon>Burkholderiales</taxon>
        <taxon>Comamonadaceae</taxon>
        <taxon>Lampropedia</taxon>
    </lineage>
</organism>
<evidence type="ECO:0000313" key="4">
    <source>
        <dbReference type="Proteomes" id="UP000306236"/>
    </source>
</evidence>
<dbReference type="RefSeq" id="WP_136405141.1">
    <property type="nucleotide sequence ID" value="NZ_SSWX01000003.1"/>
</dbReference>
<comment type="caution">
    <text evidence="3">The sequence shown here is derived from an EMBL/GenBank/DDBJ whole genome shotgun (WGS) entry which is preliminary data.</text>
</comment>
<name>A0A4V3YXK6_9BURK</name>
<protein>
    <submittedName>
        <fullName evidence="3">DnaA regulatory inactivator Hda</fullName>
    </submittedName>
</protein>
<keyword evidence="4" id="KW-1185">Reference proteome</keyword>
<evidence type="ECO:0000259" key="2">
    <source>
        <dbReference type="Pfam" id="PF22688"/>
    </source>
</evidence>
<dbReference type="InterPro" id="IPR027417">
    <property type="entry name" value="P-loop_NTPase"/>
</dbReference>
<feature type="domain" description="Helicase superfamily 3 single-stranded DNA/RNA virus" evidence="1">
    <location>
        <begin position="58"/>
        <end position="128"/>
    </location>
</feature>
<dbReference type="OrthoDB" id="9784878at2"/>
<dbReference type="GO" id="GO:0003688">
    <property type="term" value="F:DNA replication origin binding"/>
    <property type="evidence" value="ECO:0007669"/>
    <property type="project" value="TreeGrafter"/>
</dbReference>
<dbReference type="PANTHER" id="PTHR30050">
    <property type="entry name" value="CHROMOSOMAL REPLICATION INITIATOR PROTEIN DNAA"/>
    <property type="match status" value="1"/>
</dbReference>
<dbReference type="EMBL" id="SSWX01000003">
    <property type="protein sequence ID" value="THJ35542.1"/>
    <property type="molecule type" value="Genomic_DNA"/>
</dbReference>
<evidence type="ECO:0000313" key="3">
    <source>
        <dbReference type="EMBL" id="THJ35542.1"/>
    </source>
</evidence>
<dbReference type="PANTHER" id="PTHR30050:SF5">
    <property type="entry name" value="DNAA REGULATORY INACTIVATOR HDA"/>
    <property type="match status" value="1"/>
</dbReference>
<feature type="domain" description="Hda lid" evidence="2">
    <location>
        <begin position="178"/>
        <end position="242"/>
    </location>
</feature>
<gene>
    <name evidence="3" type="ORF">E8K88_02800</name>
</gene>
<accession>A0A4V3YXK6</accession>
<sequence length="252" mass="27731">MQQLALDIGIAPVPSFERFIPLGNEAALQALQEGVDNCVRLAKLNTNWPPPALTPVPIYLWGASGTGKTHLLTAIAMTLQSHGLSVGWLQPGIYAGRPNAREFSAQWSAVVIDDCDQLSKAEQQRAFNWFINATYPSDGAPCWVITTGSVPAVDLNMRDDLRSRLGSGLAFELHPLTDMGRQQVLQRQARERGLHLSDEVTLYLLGRFARDLSSLSDVLARLDILAMRKQRAITIPLLREVLQDTDPAAHSN</sequence>
<dbReference type="InterPro" id="IPR055199">
    <property type="entry name" value="Hda_lid"/>
</dbReference>
<dbReference type="GO" id="GO:0003724">
    <property type="term" value="F:RNA helicase activity"/>
    <property type="evidence" value="ECO:0007669"/>
    <property type="project" value="InterPro"/>
</dbReference>
<dbReference type="SUPFAM" id="SSF52540">
    <property type="entry name" value="P-loop containing nucleoside triphosphate hydrolases"/>
    <property type="match status" value="1"/>
</dbReference>
<dbReference type="Pfam" id="PF00910">
    <property type="entry name" value="RNA_helicase"/>
    <property type="match status" value="1"/>
</dbReference>
<dbReference type="GO" id="GO:0005886">
    <property type="term" value="C:plasma membrane"/>
    <property type="evidence" value="ECO:0007669"/>
    <property type="project" value="TreeGrafter"/>
</dbReference>
<dbReference type="Gene3D" id="3.40.50.300">
    <property type="entry name" value="P-loop containing nucleotide triphosphate hydrolases"/>
    <property type="match status" value="1"/>
</dbReference>
<dbReference type="Gene3D" id="1.10.8.60">
    <property type="match status" value="1"/>
</dbReference>
<proteinExistence type="predicted"/>
<dbReference type="Proteomes" id="UP000306236">
    <property type="component" value="Unassembled WGS sequence"/>
</dbReference>
<evidence type="ECO:0000259" key="1">
    <source>
        <dbReference type="Pfam" id="PF00910"/>
    </source>
</evidence>
<dbReference type="GO" id="GO:0003723">
    <property type="term" value="F:RNA binding"/>
    <property type="evidence" value="ECO:0007669"/>
    <property type="project" value="InterPro"/>
</dbReference>
<dbReference type="Pfam" id="PF22688">
    <property type="entry name" value="Hda_lid"/>
    <property type="match status" value="1"/>
</dbReference>
<dbReference type="GO" id="GO:0006270">
    <property type="term" value="P:DNA replication initiation"/>
    <property type="evidence" value="ECO:0007669"/>
    <property type="project" value="TreeGrafter"/>
</dbReference>